<organism evidence="2 3">
    <name type="scientific">Dehalobacter restrictus</name>
    <dbReference type="NCBI Taxonomy" id="55583"/>
    <lineage>
        <taxon>Bacteria</taxon>
        <taxon>Bacillati</taxon>
        <taxon>Bacillota</taxon>
        <taxon>Clostridia</taxon>
        <taxon>Eubacteriales</taxon>
        <taxon>Desulfitobacteriaceae</taxon>
        <taxon>Dehalobacter</taxon>
    </lineage>
</organism>
<protein>
    <submittedName>
        <fullName evidence="2">Uncharacterized protein</fullName>
    </submittedName>
</protein>
<dbReference type="Proteomes" id="UP000430508">
    <property type="component" value="Chromosome"/>
</dbReference>
<keyword evidence="1" id="KW-0812">Transmembrane</keyword>
<sequence>MISSLLIIIGTIIMLMLGIFFLVLCIKLGFLCHKALEIYIVKNSREDEPHQISGRVKAN</sequence>
<gene>
    <name evidence="2" type="ORF">GQ588_09535</name>
</gene>
<dbReference type="AlphaFoldDB" id="A0A857DL52"/>
<dbReference type="RefSeq" id="WP_019226349.1">
    <property type="nucleotide sequence ID" value="NZ_CP046996.1"/>
</dbReference>
<evidence type="ECO:0000313" key="2">
    <source>
        <dbReference type="EMBL" id="QHA00856.1"/>
    </source>
</evidence>
<reference evidence="2 3" key="1">
    <citation type="submission" date="2019-12" db="EMBL/GenBank/DDBJ databases">
        <title>Sequence classification of anaerobic respiratory reductive dehalogenases: First we see many, then we see few.</title>
        <authorList>
            <person name="Molenda O."/>
            <person name="Puentes Jacome L.A."/>
            <person name="Cao X."/>
            <person name="Nesbo C.L."/>
            <person name="Tang S."/>
            <person name="Morson N."/>
            <person name="Patron J."/>
            <person name="Lomheim L."/>
            <person name="Wishart D.S."/>
            <person name="Edwards E.A."/>
        </authorList>
    </citation>
    <scope>NUCLEOTIDE SEQUENCE [LARGE SCALE GENOMIC DNA]</scope>
    <source>
        <strain evidence="2 3">12DCA</strain>
    </source>
</reference>
<proteinExistence type="predicted"/>
<keyword evidence="1" id="KW-1133">Transmembrane helix</keyword>
<keyword evidence="1" id="KW-0472">Membrane</keyword>
<accession>A0A857DL52</accession>
<evidence type="ECO:0000256" key="1">
    <source>
        <dbReference type="SAM" id="Phobius"/>
    </source>
</evidence>
<evidence type="ECO:0000313" key="3">
    <source>
        <dbReference type="Proteomes" id="UP000430508"/>
    </source>
</evidence>
<name>A0A857DL52_9FIRM</name>
<feature type="transmembrane region" description="Helical" evidence="1">
    <location>
        <begin position="6"/>
        <end position="26"/>
    </location>
</feature>
<dbReference type="EMBL" id="CP046996">
    <property type="protein sequence ID" value="QHA00856.1"/>
    <property type="molecule type" value="Genomic_DNA"/>
</dbReference>